<dbReference type="AlphaFoldDB" id="A0A9N9DDS9"/>
<proteinExistence type="predicted"/>
<accession>A0A9N9DDS9</accession>
<dbReference type="EMBL" id="CAJVQA010006209">
    <property type="protein sequence ID" value="CAG8636263.1"/>
    <property type="molecule type" value="Genomic_DNA"/>
</dbReference>
<dbReference type="SUPFAM" id="SSF53098">
    <property type="entry name" value="Ribonuclease H-like"/>
    <property type="match status" value="1"/>
</dbReference>
<evidence type="ECO:0000313" key="1">
    <source>
        <dbReference type="EMBL" id="CAG8636263.1"/>
    </source>
</evidence>
<gene>
    <name evidence="1" type="ORF">CPELLU_LOCUS8637</name>
</gene>
<sequence>MSNPSIVIDPLESQKFDISIDLQKIYYHPSGYQRTSKKLYDVSHNARFDFTLVEVQRWLEKQLLHLIHKARPKYIPCISFNKITIPMEVIQADLRYMPHDKIRNKIYKYALTCVDIASRTKWTLQTDFGSEFYRKCEELMVKYNVKINRSKSKKRQDIVERFNRTLQKWTFFIQDAVELLLYPTEHSQKLKHVYAKSSKLKYGPMGYNEIHLTYSDSVLYLLNSDELEGRRRCLEDIDGNGP</sequence>
<dbReference type="Proteomes" id="UP000789759">
    <property type="component" value="Unassembled WGS sequence"/>
</dbReference>
<evidence type="ECO:0000313" key="2">
    <source>
        <dbReference type="Proteomes" id="UP000789759"/>
    </source>
</evidence>
<feature type="non-terminal residue" evidence="1">
    <location>
        <position position="242"/>
    </location>
</feature>
<protein>
    <submittedName>
        <fullName evidence="1">21358_t:CDS:1</fullName>
    </submittedName>
</protein>
<dbReference type="InterPro" id="IPR012337">
    <property type="entry name" value="RNaseH-like_sf"/>
</dbReference>
<organism evidence="1 2">
    <name type="scientific">Cetraspora pellucida</name>
    <dbReference type="NCBI Taxonomy" id="1433469"/>
    <lineage>
        <taxon>Eukaryota</taxon>
        <taxon>Fungi</taxon>
        <taxon>Fungi incertae sedis</taxon>
        <taxon>Mucoromycota</taxon>
        <taxon>Glomeromycotina</taxon>
        <taxon>Glomeromycetes</taxon>
        <taxon>Diversisporales</taxon>
        <taxon>Gigasporaceae</taxon>
        <taxon>Cetraspora</taxon>
    </lineage>
</organism>
<reference evidence="1" key="1">
    <citation type="submission" date="2021-06" db="EMBL/GenBank/DDBJ databases">
        <authorList>
            <person name="Kallberg Y."/>
            <person name="Tangrot J."/>
            <person name="Rosling A."/>
        </authorList>
    </citation>
    <scope>NUCLEOTIDE SEQUENCE</scope>
    <source>
        <strain evidence="1">FL966</strain>
    </source>
</reference>
<comment type="caution">
    <text evidence="1">The sequence shown here is derived from an EMBL/GenBank/DDBJ whole genome shotgun (WGS) entry which is preliminary data.</text>
</comment>
<dbReference type="OrthoDB" id="2438755at2759"/>
<name>A0A9N9DDS9_9GLOM</name>
<keyword evidence="2" id="KW-1185">Reference proteome</keyword>